<keyword evidence="7 12" id="KW-0997">Cell inner membrane</keyword>
<dbReference type="GO" id="GO:0017004">
    <property type="term" value="P:cytochrome complex assembly"/>
    <property type="evidence" value="ECO:0007669"/>
    <property type="project" value="UniProtKB-KW"/>
</dbReference>
<reference evidence="14 15" key="1">
    <citation type="submission" date="2019-09" db="EMBL/GenBank/DDBJ databases">
        <title>NBRP : Genome information of microbial organism related human and environment.</title>
        <authorList>
            <person name="Hattori M."/>
            <person name="Oshima K."/>
            <person name="Inaba H."/>
            <person name="Suda W."/>
            <person name="Sakamoto M."/>
            <person name="Iino T."/>
            <person name="Kitahara M."/>
            <person name="Oshida Y."/>
            <person name="Iida T."/>
            <person name="Kudo T."/>
            <person name="Itoh T."/>
            <person name="Ohkuma M."/>
        </authorList>
    </citation>
    <scope>NUCLEOTIDE SEQUENCE [LARGE SCALE GENOMIC DNA]</scope>
    <source>
        <strain evidence="14 15">Q-1</strain>
    </source>
</reference>
<protein>
    <recommendedName>
        <fullName evidence="4 12">Heme exporter protein D</fullName>
    </recommendedName>
</protein>
<evidence type="ECO:0000313" key="14">
    <source>
        <dbReference type="EMBL" id="GER02758.1"/>
    </source>
</evidence>
<comment type="subcellular location">
    <subcellularLocation>
        <location evidence="2 12">Cell inner membrane</location>
        <topology evidence="2 12">Single-pass membrane protein</topology>
    </subcellularLocation>
</comment>
<organism evidence="14 15">
    <name type="scientific">Iodidimonas nitroreducens</name>
    <dbReference type="NCBI Taxonomy" id="1236968"/>
    <lineage>
        <taxon>Bacteria</taxon>
        <taxon>Pseudomonadati</taxon>
        <taxon>Pseudomonadota</taxon>
        <taxon>Alphaproteobacteria</taxon>
        <taxon>Iodidimonadales</taxon>
        <taxon>Iodidimonadaceae</taxon>
        <taxon>Iodidimonas</taxon>
    </lineage>
</organism>
<dbReference type="RefSeq" id="WP_042083435.1">
    <property type="nucleotide sequence ID" value="NZ_BKCN01000001.1"/>
</dbReference>
<gene>
    <name evidence="14" type="ORF">JCM17846_04400</name>
</gene>
<comment type="function">
    <text evidence="1 12">Required for the export of heme to the periplasm for the biogenesis of c-type cytochromes.</text>
</comment>
<feature type="region of interest" description="Disordered" evidence="13">
    <location>
        <begin position="49"/>
        <end position="68"/>
    </location>
</feature>
<evidence type="ECO:0000313" key="15">
    <source>
        <dbReference type="Proteomes" id="UP000324996"/>
    </source>
</evidence>
<evidence type="ECO:0000256" key="12">
    <source>
        <dbReference type="RuleBase" id="RU363101"/>
    </source>
</evidence>
<keyword evidence="10 12" id="KW-1133">Transmembrane helix</keyword>
<evidence type="ECO:0000256" key="6">
    <source>
        <dbReference type="ARBA" id="ARBA00022475"/>
    </source>
</evidence>
<accession>A0A5A7N3P9</accession>
<keyword evidence="11 12" id="KW-0472">Membrane</keyword>
<keyword evidence="6 12" id="KW-1003">Cell membrane</keyword>
<comment type="caution">
    <text evidence="14">The sequence shown here is derived from an EMBL/GenBank/DDBJ whole genome shotgun (WGS) entry which is preliminary data.</text>
</comment>
<feature type="compositionally biased region" description="Basic and acidic residues" evidence="13">
    <location>
        <begin position="57"/>
        <end position="68"/>
    </location>
</feature>
<proteinExistence type="inferred from homology"/>
<keyword evidence="5 12" id="KW-0813">Transport</keyword>
<sequence>MGHEFFHMGGYGGYIWAAYGLVFLVLIALAWLSWREQKINGLRAEMLKAARSRRRSDHAEKDRLETPS</sequence>
<dbReference type="EMBL" id="BKCN01000001">
    <property type="protein sequence ID" value="GER02758.1"/>
    <property type="molecule type" value="Genomic_DNA"/>
</dbReference>
<feature type="transmembrane region" description="Helical" evidence="12">
    <location>
        <begin position="14"/>
        <end position="34"/>
    </location>
</feature>
<evidence type="ECO:0000256" key="8">
    <source>
        <dbReference type="ARBA" id="ARBA00022692"/>
    </source>
</evidence>
<name>A0A5A7N3P9_9PROT</name>
<evidence type="ECO:0000256" key="5">
    <source>
        <dbReference type="ARBA" id="ARBA00022448"/>
    </source>
</evidence>
<keyword evidence="8 12" id="KW-0812">Transmembrane</keyword>
<keyword evidence="9 12" id="KW-0201">Cytochrome c-type biogenesis</keyword>
<dbReference type="GO" id="GO:0015886">
    <property type="term" value="P:heme transport"/>
    <property type="evidence" value="ECO:0007669"/>
    <property type="project" value="InterPro"/>
</dbReference>
<keyword evidence="15" id="KW-1185">Reference proteome</keyword>
<evidence type="ECO:0000256" key="13">
    <source>
        <dbReference type="SAM" id="MobiDB-lite"/>
    </source>
</evidence>
<dbReference type="Proteomes" id="UP000324996">
    <property type="component" value="Unassembled WGS sequence"/>
</dbReference>
<comment type="similarity">
    <text evidence="3 12">Belongs to the CcmD/CycX/HelD family.</text>
</comment>
<evidence type="ECO:0000256" key="9">
    <source>
        <dbReference type="ARBA" id="ARBA00022748"/>
    </source>
</evidence>
<evidence type="ECO:0000256" key="10">
    <source>
        <dbReference type="ARBA" id="ARBA00022989"/>
    </source>
</evidence>
<evidence type="ECO:0000256" key="11">
    <source>
        <dbReference type="ARBA" id="ARBA00023136"/>
    </source>
</evidence>
<dbReference type="AlphaFoldDB" id="A0A5A7N3P9"/>
<evidence type="ECO:0000256" key="2">
    <source>
        <dbReference type="ARBA" id="ARBA00004377"/>
    </source>
</evidence>
<evidence type="ECO:0000256" key="7">
    <source>
        <dbReference type="ARBA" id="ARBA00022519"/>
    </source>
</evidence>
<dbReference type="Pfam" id="PF04995">
    <property type="entry name" value="CcmD"/>
    <property type="match status" value="1"/>
</dbReference>
<dbReference type="InterPro" id="IPR007078">
    <property type="entry name" value="Haem_export_protD_CcmD"/>
</dbReference>
<dbReference type="NCBIfam" id="TIGR03141">
    <property type="entry name" value="cytochro_ccmD"/>
    <property type="match status" value="1"/>
</dbReference>
<evidence type="ECO:0000256" key="3">
    <source>
        <dbReference type="ARBA" id="ARBA00008741"/>
    </source>
</evidence>
<evidence type="ECO:0000256" key="1">
    <source>
        <dbReference type="ARBA" id="ARBA00002442"/>
    </source>
</evidence>
<evidence type="ECO:0000256" key="4">
    <source>
        <dbReference type="ARBA" id="ARBA00016461"/>
    </source>
</evidence>
<dbReference type="GO" id="GO:0005886">
    <property type="term" value="C:plasma membrane"/>
    <property type="evidence" value="ECO:0007669"/>
    <property type="project" value="UniProtKB-SubCell"/>
</dbReference>